<sequence>IRSQSSSFARNLYDVNLYYRANTYSRQDEDNIRDRMRKGTVRGRTPSQESIQQWRMQSENVEIVRANVCKIFM</sequence>
<gene>
    <name evidence="1" type="ORF">PMAYCL1PPCAC_27244</name>
</gene>
<reference evidence="2" key="1">
    <citation type="submission" date="2022-10" db="EMBL/GenBank/DDBJ databases">
        <title>Genome assembly of Pristionchus species.</title>
        <authorList>
            <person name="Yoshida K."/>
            <person name="Sommer R.J."/>
        </authorList>
    </citation>
    <scope>NUCLEOTIDE SEQUENCE [LARGE SCALE GENOMIC DNA]</scope>
    <source>
        <strain evidence="2">RS5460</strain>
    </source>
</reference>
<evidence type="ECO:0000313" key="2">
    <source>
        <dbReference type="Proteomes" id="UP001328107"/>
    </source>
</evidence>
<evidence type="ECO:0000313" key="1">
    <source>
        <dbReference type="EMBL" id="GMR57049.1"/>
    </source>
</evidence>
<accession>A0AAN5D606</accession>
<dbReference type="Proteomes" id="UP001328107">
    <property type="component" value="Unassembled WGS sequence"/>
</dbReference>
<protein>
    <submittedName>
        <fullName evidence="1">Uncharacterized protein</fullName>
    </submittedName>
</protein>
<dbReference type="EMBL" id="BTRK01000006">
    <property type="protein sequence ID" value="GMR57049.1"/>
    <property type="molecule type" value="Genomic_DNA"/>
</dbReference>
<name>A0AAN5D606_9BILA</name>
<feature type="non-terminal residue" evidence="1">
    <location>
        <position position="1"/>
    </location>
</feature>
<keyword evidence="2" id="KW-1185">Reference proteome</keyword>
<proteinExistence type="predicted"/>
<comment type="caution">
    <text evidence="1">The sequence shown here is derived from an EMBL/GenBank/DDBJ whole genome shotgun (WGS) entry which is preliminary data.</text>
</comment>
<organism evidence="1 2">
    <name type="scientific">Pristionchus mayeri</name>
    <dbReference type="NCBI Taxonomy" id="1317129"/>
    <lineage>
        <taxon>Eukaryota</taxon>
        <taxon>Metazoa</taxon>
        <taxon>Ecdysozoa</taxon>
        <taxon>Nematoda</taxon>
        <taxon>Chromadorea</taxon>
        <taxon>Rhabditida</taxon>
        <taxon>Rhabditina</taxon>
        <taxon>Diplogasteromorpha</taxon>
        <taxon>Diplogasteroidea</taxon>
        <taxon>Neodiplogasteridae</taxon>
        <taxon>Pristionchus</taxon>
    </lineage>
</organism>
<dbReference type="AlphaFoldDB" id="A0AAN5D606"/>